<dbReference type="GO" id="GO:0005737">
    <property type="term" value="C:cytoplasm"/>
    <property type="evidence" value="ECO:0007669"/>
    <property type="project" value="UniProtKB-SubCell"/>
</dbReference>
<gene>
    <name evidence="6 7" type="primary">hslO</name>
    <name evidence="7" type="ORF">WG78_08200</name>
</gene>
<keyword evidence="8" id="KW-1185">Reference proteome</keyword>
<dbReference type="GO" id="GO:0051082">
    <property type="term" value="F:unfolded protein binding"/>
    <property type="evidence" value="ECO:0007669"/>
    <property type="project" value="UniProtKB-UniRule"/>
</dbReference>
<name>A0A0N0GP73_9NEIS</name>
<evidence type="ECO:0000256" key="1">
    <source>
        <dbReference type="ARBA" id="ARBA00022490"/>
    </source>
</evidence>
<dbReference type="PATRIC" id="fig|857265.3.peg.1680"/>
<comment type="caution">
    <text evidence="7">The sequence shown here is derived from an EMBL/GenBank/DDBJ whole genome shotgun (WGS) entry which is preliminary data.</text>
</comment>
<reference evidence="7 8" key="1">
    <citation type="submission" date="2015-07" db="EMBL/GenBank/DDBJ databases">
        <title>Draft genome sequence of the Amantichitinum ursilacus IGB-41, a new chitin-degrading bacterium.</title>
        <authorList>
            <person name="Kirstahler P."/>
            <person name="Guenther M."/>
            <person name="Grumaz C."/>
            <person name="Rupp S."/>
            <person name="Zibek S."/>
            <person name="Sohn K."/>
        </authorList>
    </citation>
    <scope>NUCLEOTIDE SEQUENCE [LARGE SCALE GENOMIC DNA]</scope>
    <source>
        <strain evidence="7 8">IGB-41</strain>
    </source>
</reference>
<dbReference type="InterPro" id="IPR000397">
    <property type="entry name" value="Heat_shock_Hsp33"/>
</dbReference>
<dbReference type="Proteomes" id="UP000037939">
    <property type="component" value="Unassembled WGS sequence"/>
</dbReference>
<sequence>MQDILERFVFDDAPVRGELVQLHDTLHEVLDRHAYPPVLQKIIGELMAAASLLSATLKFEGTLIMQLHGSGPVKLIVVECTSDMTMRATARWDGEVPEGTLSDLLGEGKFVMTLDPDEGEPYQGIVAYQPGQSVAEIIEHYMRSSEQLETRIWLASQNSGAAGLLVQKMPAGKGDADAWDRIQKLSETITREELLGLAPRDVLYRLFNQELVRVFDPQTPRFACTCSRERVGGMLKMVGHEEVEGVIEERGKVEVTCEFCGKEYGFDAVDVAQLFAGGSTTIAPGNQVH</sequence>
<dbReference type="OrthoDB" id="9793753at2"/>
<feature type="disulfide bond" description="Redox-active" evidence="6">
    <location>
        <begin position="224"/>
        <end position="226"/>
    </location>
</feature>
<comment type="function">
    <text evidence="6">Redox regulated molecular chaperone. Protects both thermally unfolding and oxidatively damaged proteins from irreversible aggregation. Plays an important role in the bacterial defense system toward oxidative stress.</text>
</comment>
<dbReference type="PANTHER" id="PTHR30111">
    <property type="entry name" value="33 KDA CHAPERONIN"/>
    <property type="match status" value="1"/>
</dbReference>
<dbReference type="AlphaFoldDB" id="A0A0N0GP73"/>
<evidence type="ECO:0000256" key="6">
    <source>
        <dbReference type="HAMAP-Rule" id="MF_00117"/>
    </source>
</evidence>
<comment type="PTM">
    <text evidence="6">Under oxidizing conditions two disulfide bonds are formed involving the reactive cysteines. Under reducing conditions zinc is bound to the reactive cysteines and the protein is inactive.</text>
</comment>
<dbReference type="Pfam" id="PF01430">
    <property type="entry name" value="HSP33"/>
    <property type="match status" value="1"/>
</dbReference>
<dbReference type="STRING" id="857265.WG78_08200"/>
<keyword evidence="2 6" id="KW-0862">Zinc</keyword>
<dbReference type="InterPro" id="IPR016154">
    <property type="entry name" value="Heat_shock_Hsp33_C"/>
</dbReference>
<dbReference type="Gene3D" id="3.55.30.10">
    <property type="entry name" value="Hsp33 domain"/>
    <property type="match status" value="1"/>
</dbReference>
<keyword evidence="4 6" id="KW-0143">Chaperone</keyword>
<accession>A0A0N0GP73</accession>
<dbReference type="RefSeq" id="WP_053937312.1">
    <property type="nucleotide sequence ID" value="NZ_LAQT01000006.1"/>
</dbReference>
<evidence type="ECO:0000256" key="2">
    <source>
        <dbReference type="ARBA" id="ARBA00022833"/>
    </source>
</evidence>
<dbReference type="HAMAP" id="MF_00117">
    <property type="entry name" value="HslO"/>
    <property type="match status" value="1"/>
</dbReference>
<dbReference type="GO" id="GO:0042026">
    <property type="term" value="P:protein refolding"/>
    <property type="evidence" value="ECO:0007669"/>
    <property type="project" value="TreeGrafter"/>
</dbReference>
<dbReference type="Gene3D" id="3.90.1280.10">
    <property type="entry name" value="HSP33 redox switch-like"/>
    <property type="match status" value="1"/>
</dbReference>
<protein>
    <recommendedName>
        <fullName evidence="6">33 kDa chaperonin</fullName>
    </recommendedName>
    <alternativeName>
        <fullName evidence="6">Heat shock protein 33 homolog</fullName>
        <shortName evidence="6">HSP33</shortName>
    </alternativeName>
</protein>
<evidence type="ECO:0000313" key="8">
    <source>
        <dbReference type="Proteomes" id="UP000037939"/>
    </source>
</evidence>
<keyword evidence="3 6" id="KW-1015">Disulfide bond</keyword>
<dbReference type="Gene3D" id="1.10.287.480">
    <property type="entry name" value="helix hairpin bin"/>
    <property type="match status" value="1"/>
</dbReference>
<dbReference type="SUPFAM" id="SSF118352">
    <property type="entry name" value="HSP33 redox switch-like"/>
    <property type="match status" value="1"/>
</dbReference>
<dbReference type="PANTHER" id="PTHR30111:SF1">
    <property type="entry name" value="33 KDA CHAPERONIN"/>
    <property type="match status" value="1"/>
</dbReference>
<feature type="disulfide bond" description="Redox-active" evidence="6">
    <location>
        <begin position="257"/>
        <end position="260"/>
    </location>
</feature>
<comment type="subcellular location">
    <subcellularLocation>
        <location evidence="6">Cytoplasm</location>
    </subcellularLocation>
</comment>
<dbReference type="EMBL" id="LAQT01000006">
    <property type="protein sequence ID" value="KPC53487.1"/>
    <property type="molecule type" value="Genomic_DNA"/>
</dbReference>
<organism evidence="7 8">
    <name type="scientific">Amantichitinum ursilacus</name>
    <dbReference type="NCBI Taxonomy" id="857265"/>
    <lineage>
        <taxon>Bacteria</taxon>
        <taxon>Pseudomonadati</taxon>
        <taxon>Pseudomonadota</taxon>
        <taxon>Betaproteobacteria</taxon>
        <taxon>Neisseriales</taxon>
        <taxon>Chitinibacteraceae</taxon>
        <taxon>Amantichitinum</taxon>
    </lineage>
</organism>
<dbReference type="CDD" id="cd00498">
    <property type="entry name" value="Hsp33"/>
    <property type="match status" value="1"/>
</dbReference>
<evidence type="ECO:0000256" key="4">
    <source>
        <dbReference type="ARBA" id="ARBA00023186"/>
    </source>
</evidence>
<dbReference type="SUPFAM" id="SSF64397">
    <property type="entry name" value="Hsp33 domain"/>
    <property type="match status" value="1"/>
</dbReference>
<proteinExistence type="inferred from homology"/>
<dbReference type="InterPro" id="IPR023212">
    <property type="entry name" value="Hsp33_helix_hairpin_bin_dom_sf"/>
</dbReference>
<comment type="similarity">
    <text evidence="6">Belongs to the HSP33 family.</text>
</comment>
<dbReference type="PIRSF" id="PIRSF005261">
    <property type="entry name" value="Heat_shock_Hsp33"/>
    <property type="match status" value="1"/>
</dbReference>
<evidence type="ECO:0000313" key="7">
    <source>
        <dbReference type="EMBL" id="KPC53487.1"/>
    </source>
</evidence>
<keyword evidence="1 6" id="KW-0963">Cytoplasm</keyword>
<dbReference type="GO" id="GO:0044183">
    <property type="term" value="F:protein folding chaperone"/>
    <property type="evidence" value="ECO:0007669"/>
    <property type="project" value="TreeGrafter"/>
</dbReference>
<evidence type="ECO:0000256" key="5">
    <source>
        <dbReference type="ARBA" id="ARBA00023284"/>
    </source>
</evidence>
<keyword evidence="5 6" id="KW-0676">Redox-active center</keyword>
<dbReference type="NCBIfam" id="NF001033">
    <property type="entry name" value="PRK00114.1"/>
    <property type="match status" value="1"/>
</dbReference>
<evidence type="ECO:0000256" key="3">
    <source>
        <dbReference type="ARBA" id="ARBA00023157"/>
    </source>
</evidence>
<dbReference type="InterPro" id="IPR016153">
    <property type="entry name" value="Heat_shock_Hsp33_N"/>
</dbReference>